<keyword evidence="2" id="KW-1185">Reference proteome</keyword>
<dbReference type="EMBL" id="JACHIN010000001">
    <property type="protein sequence ID" value="MBB5075526.1"/>
    <property type="molecule type" value="Genomic_DNA"/>
</dbReference>
<name>A0A7W7ZXA5_9ACTN</name>
<comment type="caution">
    <text evidence="1">The sequence shown here is derived from an EMBL/GenBank/DDBJ whole genome shotgun (WGS) entry which is preliminary data.</text>
</comment>
<reference evidence="1 2" key="1">
    <citation type="submission" date="2020-08" db="EMBL/GenBank/DDBJ databases">
        <title>Genomic Encyclopedia of Type Strains, Phase IV (KMG-IV): sequencing the most valuable type-strain genomes for metagenomic binning, comparative biology and taxonomic classification.</title>
        <authorList>
            <person name="Goeker M."/>
        </authorList>
    </citation>
    <scope>NUCLEOTIDE SEQUENCE [LARGE SCALE GENOMIC DNA]</scope>
    <source>
        <strain evidence="1 2">DSM 45385</strain>
    </source>
</reference>
<sequence length="34" mass="3976">MRNNTAQKTETSYLKKLAEQAREQRIRAQKPASK</sequence>
<protein>
    <submittedName>
        <fullName evidence="1">Uncharacterized protein</fullName>
    </submittedName>
</protein>
<accession>A0A7W7ZXA5</accession>
<dbReference type="Proteomes" id="UP000568380">
    <property type="component" value="Unassembled WGS sequence"/>
</dbReference>
<proteinExistence type="predicted"/>
<dbReference type="AlphaFoldDB" id="A0A7W7ZXA5"/>
<gene>
    <name evidence="1" type="ORF">HNR40_000972</name>
</gene>
<evidence type="ECO:0000313" key="1">
    <source>
        <dbReference type="EMBL" id="MBB5075526.1"/>
    </source>
</evidence>
<organism evidence="1 2">
    <name type="scientific">Nonomuraea endophytica</name>
    <dbReference type="NCBI Taxonomy" id="714136"/>
    <lineage>
        <taxon>Bacteria</taxon>
        <taxon>Bacillati</taxon>
        <taxon>Actinomycetota</taxon>
        <taxon>Actinomycetes</taxon>
        <taxon>Streptosporangiales</taxon>
        <taxon>Streptosporangiaceae</taxon>
        <taxon>Nonomuraea</taxon>
    </lineage>
</organism>
<evidence type="ECO:0000313" key="2">
    <source>
        <dbReference type="Proteomes" id="UP000568380"/>
    </source>
</evidence>